<dbReference type="InterPro" id="IPR000073">
    <property type="entry name" value="AB_hydrolase_1"/>
</dbReference>
<dbReference type="AlphaFoldDB" id="A0AB39QC85"/>
<proteinExistence type="predicted"/>
<accession>A0AB39QC85</accession>
<feature type="region of interest" description="Disordered" evidence="1">
    <location>
        <begin position="1"/>
        <end position="20"/>
    </location>
</feature>
<dbReference type="RefSeq" id="WP_369174960.1">
    <property type="nucleotide sequence ID" value="NZ_CP163439.1"/>
</dbReference>
<dbReference type="SUPFAM" id="SSF53474">
    <property type="entry name" value="alpha/beta-Hydrolases"/>
    <property type="match status" value="1"/>
</dbReference>
<reference evidence="3" key="1">
    <citation type="submission" date="2024-07" db="EMBL/GenBank/DDBJ databases">
        <authorList>
            <person name="Yu S.T."/>
        </authorList>
    </citation>
    <scope>NUCLEOTIDE SEQUENCE</scope>
    <source>
        <strain evidence="3">R28</strain>
    </source>
</reference>
<dbReference type="InterPro" id="IPR050266">
    <property type="entry name" value="AB_hydrolase_sf"/>
</dbReference>
<feature type="domain" description="AB hydrolase-1" evidence="2">
    <location>
        <begin position="90"/>
        <end position="270"/>
    </location>
</feature>
<sequence>MTAHEGNATGTTRVTTQDGVTLRVRSAGDPGRPAVLIVSACGMPAALCDEWLGLLGRDHHALTWETRGLFGGPHGTGEDAGTFDRMGHGAADQAGDLLAVLDHHRIPRAHLMGLCGGAVLALRVAAEHADRVASMSLWHGDFELGTDAPKTSHQRNLRALMDIAAESRQSAAMVHAAVPRNTTAELPPDLAGLVLHPFRDAETFYRYSLLNGALMAEDVRDALPAVKAPTLVVTSEDDQTAHPAGSHAVATGLARSRMHVAPHGDHLSVFRAGDGLTAVALEFLAEADEQRVRRSI</sequence>
<dbReference type="GO" id="GO:0016020">
    <property type="term" value="C:membrane"/>
    <property type="evidence" value="ECO:0007669"/>
    <property type="project" value="TreeGrafter"/>
</dbReference>
<dbReference type="PANTHER" id="PTHR43798:SF33">
    <property type="entry name" value="HYDROLASE, PUTATIVE (AFU_ORTHOLOGUE AFUA_2G14860)-RELATED"/>
    <property type="match status" value="1"/>
</dbReference>
<dbReference type="Pfam" id="PF00561">
    <property type="entry name" value="Abhydrolase_1"/>
    <property type="match status" value="1"/>
</dbReference>
<gene>
    <name evidence="3" type="ORF">AB5J49_46865</name>
</gene>
<name>A0AB39QC85_9ACTN</name>
<keyword evidence="3" id="KW-0378">Hydrolase</keyword>
<dbReference type="Gene3D" id="3.40.50.1820">
    <property type="entry name" value="alpha/beta hydrolase"/>
    <property type="match status" value="1"/>
</dbReference>
<feature type="compositionally biased region" description="Polar residues" evidence="1">
    <location>
        <begin position="8"/>
        <end position="19"/>
    </location>
</feature>
<dbReference type="EMBL" id="CP163439">
    <property type="protein sequence ID" value="XDQ40254.1"/>
    <property type="molecule type" value="Genomic_DNA"/>
</dbReference>
<evidence type="ECO:0000259" key="2">
    <source>
        <dbReference type="Pfam" id="PF00561"/>
    </source>
</evidence>
<dbReference type="InterPro" id="IPR029058">
    <property type="entry name" value="AB_hydrolase_fold"/>
</dbReference>
<protein>
    <submittedName>
        <fullName evidence="3">Alpha/beta fold hydrolase</fullName>
    </submittedName>
</protein>
<evidence type="ECO:0000256" key="1">
    <source>
        <dbReference type="SAM" id="MobiDB-lite"/>
    </source>
</evidence>
<dbReference type="PANTHER" id="PTHR43798">
    <property type="entry name" value="MONOACYLGLYCEROL LIPASE"/>
    <property type="match status" value="1"/>
</dbReference>
<dbReference type="GO" id="GO:0016787">
    <property type="term" value="F:hydrolase activity"/>
    <property type="evidence" value="ECO:0007669"/>
    <property type="project" value="UniProtKB-KW"/>
</dbReference>
<evidence type="ECO:0000313" key="3">
    <source>
        <dbReference type="EMBL" id="XDQ40254.1"/>
    </source>
</evidence>
<organism evidence="3">
    <name type="scientific">Streptomyces sp. R28</name>
    <dbReference type="NCBI Taxonomy" id="3238628"/>
    <lineage>
        <taxon>Bacteria</taxon>
        <taxon>Bacillati</taxon>
        <taxon>Actinomycetota</taxon>
        <taxon>Actinomycetes</taxon>
        <taxon>Kitasatosporales</taxon>
        <taxon>Streptomycetaceae</taxon>
        <taxon>Streptomyces</taxon>
    </lineage>
</organism>